<reference evidence="8" key="1">
    <citation type="submission" date="2016-01" db="EMBL/GenBank/DDBJ databases">
        <authorList>
            <person name="Gamez R.M."/>
            <person name="Rodriguez F."/>
            <person name="Bernal J.F."/>
            <person name="Agarwala R."/>
            <person name="Landsman D."/>
            <person name="Marino-Ramirez L."/>
        </authorList>
    </citation>
    <scope>NUCLEOTIDE SEQUENCE [LARGE SCALE GENOMIC DNA]</scope>
    <source>
        <strain evidence="8">Ps006</strain>
    </source>
</reference>
<gene>
    <name evidence="7" type="ORF">AWV77_19815</name>
</gene>
<dbReference type="Gene3D" id="3.40.50.150">
    <property type="entry name" value="Vaccinia Virus protein VP39"/>
    <property type="match status" value="1"/>
</dbReference>
<dbReference type="EMBL" id="LRMR01000029">
    <property type="protein sequence ID" value="KWU49288.1"/>
    <property type="molecule type" value="Genomic_DNA"/>
</dbReference>
<dbReference type="Gene3D" id="1.10.10.10">
    <property type="entry name" value="Winged helix-like DNA-binding domain superfamily/Winged helix DNA-binding domain"/>
    <property type="match status" value="1"/>
</dbReference>
<name>A0A0X7K0S4_9PSED</name>
<evidence type="ECO:0000313" key="7">
    <source>
        <dbReference type="EMBL" id="KWU49288.1"/>
    </source>
</evidence>
<dbReference type="InterPro" id="IPR012967">
    <property type="entry name" value="COMT_dimerisation"/>
</dbReference>
<keyword evidence="1" id="KW-0489">Methyltransferase</keyword>
<dbReference type="InterPro" id="IPR036388">
    <property type="entry name" value="WH-like_DNA-bd_sf"/>
</dbReference>
<keyword evidence="3" id="KW-0949">S-adenosyl-L-methionine</keyword>
<organism evidence="7 8">
    <name type="scientific">Pseudomonas palleroniana</name>
    <dbReference type="NCBI Taxonomy" id="191390"/>
    <lineage>
        <taxon>Bacteria</taxon>
        <taxon>Pseudomonadati</taxon>
        <taxon>Pseudomonadota</taxon>
        <taxon>Gammaproteobacteria</taxon>
        <taxon>Pseudomonadales</taxon>
        <taxon>Pseudomonadaceae</taxon>
        <taxon>Pseudomonas</taxon>
    </lineage>
</organism>
<feature type="domain" description="O-methyltransferase C-terminal" evidence="5">
    <location>
        <begin position="115"/>
        <end position="327"/>
    </location>
</feature>
<evidence type="ECO:0000256" key="3">
    <source>
        <dbReference type="ARBA" id="ARBA00022691"/>
    </source>
</evidence>
<proteinExistence type="predicted"/>
<dbReference type="GO" id="GO:0008171">
    <property type="term" value="F:O-methyltransferase activity"/>
    <property type="evidence" value="ECO:0007669"/>
    <property type="project" value="InterPro"/>
</dbReference>
<dbReference type="SUPFAM" id="SSF46785">
    <property type="entry name" value="Winged helix' DNA-binding domain"/>
    <property type="match status" value="1"/>
</dbReference>
<dbReference type="InterPro" id="IPR029063">
    <property type="entry name" value="SAM-dependent_MTases_sf"/>
</dbReference>
<evidence type="ECO:0000313" key="8">
    <source>
        <dbReference type="Proteomes" id="UP000067111"/>
    </source>
</evidence>
<dbReference type="PANTHER" id="PTHR43712:SF2">
    <property type="entry name" value="O-METHYLTRANSFERASE CICE"/>
    <property type="match status" value="1"/>
</dbReference>
<dbReference type="CDD" id="cd02440">
    <property type="entry name" value="AdoMet_MTases"/>
    <property type="match status" value="1"/>
</dbReference>
<dbReference type="InterPro" id="IPR036390">
    <property type="entry name" value="WH_DNA-bd_sf"/>
</dbReference>
<evidence type="ECO:0000259" key="6">
    <source>
        <dbReference type="Pfam" id="PF08100"/>
    </source>
</evidence>
<comment type="caution">
    <text evidence="7">The sequence shown here is derived from an EMBL/GenBank/DDBJ whole genome shotgun (WGS) entry which is preliminary data.</text>
</comment>
<dbReference type="Pfam" id="PF00891">
    <property type="entry name" value="Methyltransf_2"/>
    <property type="match status" value="1"/>
</dbReference>
<dbReference type="PANTHER" id="PTHR43712">
    <property type="entry name" value="PUTATIVE (AFU_ORTHOLOGUE AFUA_4G14580)-RELATED"/>
    <property type="match status" value="1"/>
</dbReference>
<dbReference type="InterPro" id="IPR001077">
    <property type="entry name" value="COMT_C"/>
</dbReference>
<protein>
    <recommendedName>
        <fullName evidence="9">Methyltransferase</fullName>
    </recommendedName>
</protein>
<feature type="domain" description="O-methyltransferase dimerisation" evidence="6">
    <location>
        <begin position="18"/>
        <end position="93"/>
    </location>
</feature>
<evidence type="ECO:0000256" key="4">
    <source>
        <dbReference type="PIRSR" id="PIRSR005739-1"/>
    </source>
</evidence>
<evidence type="ECO:0000259" key="5">
    <source>
        <dbReference type="Pfam" id="PF00891"/>
    </source>
</evidence>
<feature type="active site" description="Proton acceptor" evidence="4">
    <location>
        <position position="251"/>
    </location>
</feature>
<dbReference type="RefSeq" id="WP_060755871.1">
    <property type="nucleotide sequence ID" value="NZ_LRMR01000029.1"/>
</dbReference>
<dbReference type="GO" id="GO:0032259">
    <property type="term" value="P:methylation"/>
    <property type="evidence" value="ECO:0007669"/>
    <property type="project" value="UniProtKB-KW"/>
</dbReference>
<dbReference type="Pfam" id="PF08100">
    <property type="entry name" value="Dimerisation"/>
    <property type="match status" value="1"/>
</dbReference>
<dbReference type="InterPro" id="IPR016461">
    <property type="entry name" value="COMT-like"/>
</dbReference>
<evidence type="ECO:0008006" key="9">
    <source>
        <dbReference type="Google" id="ProtNLM"/>
    </source>
</evidence>
<dbReference type="SUPFAM" id="SSF53335">
    <property type="entry name" value="S-adenosyl-L-methionine-dependent methyltransferases"/>
    <property type="match status" value="1"/>
</dbReference>
<dbReference type="AlphaFoldDB" id="A0A0X7K0S4"/>
<accession>A0A0X7K0S4</accession>
<evidence type="ECO:0000256" key="2">
    <source>
        <dbReference type="ARBA" id="ARBA00022679"/>
    </source>
</evidence>
<dbReference type="PIRSF" id="PIRSF005739">
    <property type="entry name" value="O-mtase"/>
    <property type="match status" value="1"/>
</dbReference>
<dbReference type="OrthoDB" id="9766840at2"/>
<dbReference type="Proteomes" id="UP000067111">
    <property type="component" value="Unassembled WGS sequence"/>
</dbReference>
<dbReference type="PROSITE" id="PS51683">
    <property type="entry name" value="SAM_OMT_II"/>
    <property type="match status" value="1"/>
</dbReference>
<evidence type="ECO:0000256" key="1">
    <source>
        <dbReference type="ARBA" id="ARBA00022603"/>
    </source>
</evidence>
<keyword evidence="2" id="KW-0808">Transferase</keyword>
<sequence length="348" mass="38434">MARQSETTVAMPQQIRQLLYSQLISQSIQTFCELRLPDVMQAAGKPTSIERLAEQTQTHISALSRLLKALKPFGLVNETGEGFSLTALGASLTHDAFASAQPSALLINGEMGQAWRGMAQTIRTGESSFKMQYGTSLFEYFEQHPERRAIFDRSQDMGLDLEIPEILENMDLPDGEHIIDVGGGSGHLLMHMLDKWDGSKGTLFDLPVAAKIAQEQLHKLGKTGRFEIIAGDFFKSLPDNGSVYLLSHVLHDWGDEDCQAILATCRRSMPDDSQLVVVDLVIDQDESAEPNPTGAMMDLYMLSLFGISGGKERTEAEFRSLIENSGFIVEQVKRLPSGNGIILAYPRK</sequence>
<dbReference type="GO" id="GO:0046983">
    <property type="term" value="F:protein dimerization activity"/>
    <property type="evidence" value="ECO:0007669"/>
    <property type="project" value="InterPro"/>
</dbReference>